<name>A0AAV7R1X8_PLEWA</name>
<dbReference type="AlphaFoldDB" id="A0AAV7R1X8"/>
<feature type="compositionally biased region" description="Polar residues" evidence="1">
    <location>
        <begin position="276"/>
        <end position="286"/>
    </location>
</feature>
<sequence>MANALSYHSAKVDVQVEILSSIAALVAGIDKRINDLNSLIKRAQEATNNLVPRCYCSATLDKLSQLPSTLGGVIKELKDMKVVHTSTQPQEGSNTAHGDEYDCQPENKGTPPGKVASNSQYPSPLSKTPKTTREGRGALSSNRITEPTTDTKSASNTTHQPGQPEGKAKSKRNQKRKSHNINYPRTTWLRTYLTSLPDSPSNPQRRCPVASCHAEHESEPPTANLTDVKDPWGRRSNPEAAPKPRKGHLHPQSRGGSPPENKWQYAPIQRARLTGQWTSDDSQEATGGQGPMPQRGVHSPTPPKKGLPQAQEPKQLSLNEDVRWHVTVLQPDTPLARRTTRSGSHGTSSYSPSDKFYTLQYSVTEDKNSNTIDCPTENTPWEGQCSTTLFHPEYQSLGNMDILNWGNILKLLGQTPGLTYITLDMIESIEFIEQGPQKANKSTKVIWQSDMLTGAVLKN</sequence>
<evidence type="ECO:0000313" key="2">
    <source>
        <dbReference type="EMBL" id="KAJ1144620.1"/>
    </source>
</evidence>
<protein>
    <submittedName>
        <fullName evidence="2">Uncharacterized protein</fullName>
    </submittedName>
</protein>
<proteinExistence type="predicted"/>
<evidence type="ECO:0000256" key="1">
    <source>
        <dbReference type="SAM" id="MobiDB-lite"/>
    </source>
</evidence>
<dbReference type="EMBL" id="JANPWB010000010">
    <property type="protein sequence ID" value="KAJ1144620.1"/>
    <property type="molecule type" value="Genomic_DNA"/>
</dbReference>
<feature type="compositionally biased region" description="Low complexity" evidence="1">
    <location>
        <begin position="341"/>
        <end position="351"/>
    </location>
</feature>
<feature type="compositionally biased region" description="Polar residues" evidence="1">
    <location>
        <begin position="116"/>
        <end position="129"/>
    </location>
</feature>
<feature type="region of interest" description="Disordered" evidence="1">
    <location>
        <begin position="332"/>
        <end position="351"/>
    </location>
</feature>
<feature type="compositionally biased region" description="Polar residues" evidence="1">
    <location>
        <begin position="86"/>
        <end position="96"/>
    </location>
</feature>
<feature type="region of interest" description="Disordered" evidence="1">
    <location>
        <begin position="86"/>
        <end position="262"/>
    </location>
</feature>
<comment type="caution">
    <text evidence="2">The sequence shown here is derived from an EMBL/GenBank/DDBJ whole genome shotgun (WGS) entry which is preliminary data.</text>
</comment>
<organism evidence="2 3">
    <name type="scientific">Pleurodeles waltl</name>
    <name type="common">Iberian ribbed newt</name>
    <dbReference type="NCBI Taxonomy" id="8319"/>
    <lineage>
        <taxon>Eukaryota</taxon>
        <taxon>Metazoa</taxon>
        <taxon>Chordata</taxon>
        <taxon>Craniata</taxon>
        <taxon>Vertebrata</taxon>
        <taxon>Euteleostomi</taxon>
        <taxon>Amphibia</taxon>
        <taxon>Batrachia</taxon>
        <taxon>Caudata</taxon>
        <taxon>Salamandroidea</taxon>
        <taxon>Salamandridae</taxon>
        <taxon>Pleurodelinae</taxon>
        <taxon>Pleurodeles</taxon>
    </lineage>
</organism>
<feature type="compositionally biased region" description="Basic and acidic residues" evidence="1">
    <location>
        <begin position="227"/>
        <end position="237"/>
    </location>
</feature>
<reference evidence="2" key="1">
    <citation type="journal article" date="2022" name="bioRxiv">
        <title>Sequencing and chromosome-scale assembly of the giantPleurodeles waltlgenome.</title>
        <authorList>
            <person name="Brown T."/>
            <person name="Elewa A."/>
            <person name="Iarovenko S."/>
            <person name="Subramanian E."/>
            <person name="Araus A.J."/>
            <person name="Petzold A."/>
            <person name="Susuki M."/>
            <person name="Suzuki K.-i.T."/>
            <person name="Hayashi T."/>
            <person name="Toyoda A."/>
            <person name="Oliveira C."/>
            <person name="Osipova E."/>
            <person name="Leigh N.D."/>
            <person name="Simon A."/>
            <person name="Yun M.H."/>
        </authorList>
    </citation>
    <scope>NUCLEOTIDE SEQUENCE</scope>
    <source>
        <strain evidence="2">20211129_DDA</strain>
        <tissue evidence="2">Liver</tissue>
    </source>
</reference>
<feature type="compositionally biased region" description="Polar residues" evidence="1">
    <location>
        <begin position="139"/>
        <end position="161"/>
    </location>
</feature>
<evidence type="ECO:0000313" key="3">
    <source>
        <dbReference type="Proteomes" id="UP001066276"/>
    </source>
</evidence>
<accession>A0AAV7R1X8</accession>
<feature type="compositionally biased region" description="Polar residues" evidence="1">
    <location>
        <begin position="180"/>
        <end position="204"/>
    </location>
</feature>
<dbReference type="Proteomes" id="UP001066276">
    <property type="component" value="Chromosome 6"/>
</dbReference>
<keyword evidence="3" id="KW-1185">Reference proteome</keyword>
<feature type="region of interest" description="Disordered" evidence="1">
    <location>
        <begin position="276"/>
        <end position="320"/>
    </location>
</feature>
<gene>
    <name evidence="2" type="ORF">NDU88_010917</name>
</gene>
<feature type="compositionally biased region" description="Basic residues" evidence="1">
    <location>
        <begin position="169"/>
        <end position="179"/>
    </location>
</feature>